<comment type="similarity">
    <text evidence="2 12">Belongs to the cytochrome ubiquinol oxidase subunit 1 family.</text>
</comment>
<dbReference type="AlphaFoldDB" id="A0A7K3LZ40"/>
<accession>A0A7K3LZ40</accession>
<dbReference type="GO" id="GO:0005886">
    <property type="term" value="C:plasma membrane"/>
    <property type="evidence" value="ECO:0007669"/>
    <property type="project" value="UniProtKB-SubCell"/>
</dbReference>
<dbReference type="GO" id="GO:0016682">
    <property type="term" value="F:oxidoreductase activity, acting on diphenols and related substances as donors, oxygen as acceptor"/>
    <property type="evidence" value="ECO:0007669"/>
    <property type="project" value="TreeGrafter"/>
</dbReference>
<reference evidence="13 14" key="1">
    <citation type="submission" date="2019-11" db="EMBL/GenBank/DDBJ databases">
        <authorList>
            <person name="Li X.-J."/>
            <person name="Feng X.-M."/>
        </authorList>
    </citation>
    <scope>NUCLEOTIDE SEQUENCE [LARGE SCALE GENOMIC DNA]</scope>
    <source>
        <strain evidence="13 14">XMNu-373</strain>
    </source>
</reference>
<dbReference type="GO" id="GO:0009055">
    <property type="term" value="F:electron transfer activity"/>
    <property type="evidence" value="ECO:0007669"/>
    <property type="project" value="UniProtKB-UniRule"/>
</dbReference>
<feature type="transmembrane region" description="Helical" evidence="12">
    <location>
        <begin position="323"/>
        <end position="344"/>
    </location>
</feature>
<organism evidence="13 14">
    <name type="scientific">Phytoactinopolyspora mesophila</name>
    <dbReference type="NCBI Taxonomy" id="2650750"/>
    <lineage>
        <taxon>Bacteria</taxon>
        <taxon>Bacillati</taxon>
        <taxon>Actinomycetota</taxon>
        <taxon>Actinomycetes</taxon>
        <taxon>Jiangellales</taxon>
        <taxon>Jiangellaceae</taxon>
        <taxon>Phytoactinopolyspora</taxon>
    </lineage>
</organism>
<keyword evidence="4 12" id="KW-1003">Cell membrane</keyword>
<keyword evidence="8 12" id="KW-0249">Electron transport</keyword>
<evidence type="ECO:0000256" key="11">
    <source>
        <dbReference type="ARBA" id="ARBA00023136"/>
    </source>
</evidence>
<dbReference type="PANTHER" id="PTHR30365:SF15">
    <property type="entry name" value="CYTOCHROME BD UBIQUINOL OXIDASE SUBUNIT 1"/>
    <property type="match status" value="1"/>
</dbReference>
<keyword evidence="5 12" id="KW-0349">Heme</keyword>
<dbReference type="EMBL" id="WLZY01000001">
    <property type="protein sequence ID" value="NDL56295.1"/>
    <property type="molecule type" value="Genomic_DNA"/>
</dbReference>
<dbReference type="GO" id="GO:0020037">
    <property type="term" value="F:heme binding"/>
    <property type="evidence" value="ECO:0007669"/>
    <property type="project" value="TreeGrafter"/>
</dbReference>
<feature type="transmembrane region" description="Helical" evidence="12">
    <location>
        <begin position="183"/>
        <end position="202"/>
    </location>
</feature>
<keyword evidence="10 12" id="KW-0408">Iron</keyword>
<evidence type="ECO:0000256" key="9">
    <source>
        <dbReference type="ARBA" id="ARBA00022989"/>
    </source>
</evidence>
<dbReference type="PIRSF" id="PIRSF006446">
    <property type="entry name" value="Cyt_quinol_oxidase_1"/>
    <property type="match status" value="1"/>
</dbReference>
<evidence type="ECO:0000256" key="8">
    <source>
        <dbReference type="ARBA" id="ARBA00022982"/>
    </source>
</evidence>
<keyword evidence="14" id="KW-1185">Reference proteome</keyword>
<feature type="transmembrane region" description="Helical" evidence="12">
    <location>
        <begin position="374"/>
        <end position="395"/>
    </location>
</feature>
<evidence type="ECO:0000256" key="7">
    <source>
        <dbReference type="ARBA" id="ARBA00022723"/>
    </source>
</evidence>
<evidence type="ECO:0000313" key="13">
    <source>
        <dbReference type="EMBL" id="NDL56295.1"/>
    </source>
</evidence>
<comment type="subcellular location">
    <subcellularLocation>
        <location evidence="1">Cell membrane</location>
        <topology evidence="1">Multi-pass membrane protein</topology>
    </subcellularLocation>
</comment>
<evidence type="ECO:0000256" key="2">
    <source>
        <dbReference type="ARBA" id="ARBA00009819"/>
    </source>
</evidence>
<feature type="transmembrane region" description="Helical" evidence="12">
    <location>
        <begin position="292"/>
        <end position="311"/>
    </location>
</feature>
<keyword evidence="6 12" id="KW-0812">Transmembrane</keyword>
<name>A0A7K3LZ40_9ACTN</name>
<protein>
    <submittedName>
        <fullName evidence="13">Cytochrome ubiquinol oxidase subunit I</fullName>
    </submittedName>
</protein>
<comment type="caution">
    <text evidence="13">The sequence shown here is derived from an EMBL/GenBank/DDBJ whole genome shotgun (WGS) entry which is preliminary data.</text>
</comment>
<sequence length="429" mass="46607">MTPETLELARLQFALTAGAHFLFVALTLGLATTVACLQLRATITNSPVHTRMVRFWGQLYVINYAMGIVTGLVMELQFGMSWSGLTHFAGNVFGAALAMETLVAFFIESTFLGLWIFGWGRMSRWLHLGVIWVVTLTAYASAYWILVANGFMQNPVGAEIDGDGSMRLTDLTAMLTNPSAIGAFWHILGGALLTSGFFLAGVSAYHLRRRTDEREFFGRSLRIGVFASVPALFLTVASGGIQFSKLEDIQPMKLAVFAADNEEIDAIQAAMIDQFGAGTYEPPGLARAGGTLMLVAFAAMFWLVILGALLAMSKKVIVRARAWHVVLMASLPLPFIAMISGWIFREVGRQPWVIYEMLTVEDAVSDISDGAMRVSLLTFTTLFGVLVFVTIWLMARHARRGPGAVTLGSPATDGTAPEPSDAVLTFVGK</sequence>
<keyword evidence="11 12" id="KW-0472">Membrane</keyword>
<evidence type="ECO:0000256" key="5">
    <source>
        <dbReference type="ARBA" id="ARBA00022617"/>
    </source>
</evidence>
<feature type="transmembrane region" description="Helical" evidence="12">
    <location>
        <begin position="92"/>
        <end position="118"/>
    </location>
</feature>
<evidence type="ECO:0000313" key="14">
    <source>
        <dbReference type="Proteomes" id="UP000460435"/>
    </source>
</evidence>
<evidence type="ECO:0000256" key="3">
    <source>
        <dbReference type="ARBA" id="ARBA00022448"/>
    </source>
</evidence>
<dbReference type="GO" id="GO:0019646">
    <property type="term" value="P:aerobic electron transport chain"/>
    <property type="evidence" value="ECO:0007669"/>
    <property type="project" value="InterPro"/>
</dbReference>
<evidence type="ECO:0000256" key="12">
    <source>
        <dbReference type="PIRNR" id="PIRNR006446"/>
    </source>
</evidence>
<keyword evidence="3 12" id="KW-0813">Transport</keyword>
<dbReference type="PANTHER" id="PTHR30365">
    <property type="entry name" value="CYTOCHROME D UBIQUINOL OXIDASE"/>
    <property type="match status" value="1"/>
</dbReference>
<dbReference type="GO" id="GO:0046872">
    <property type="term" value="F:metal ion binding"/>
    <property type="evidence" value="ECO:0007669"/>
    <property type="project" value="UniProtKB-UniRule"/>
</dbReference>
<dbReference type="RefSeq" id="WP_162448903.1">
    <property type="nucleotide sequence ID" value="NZ_WLZY01000001.1"/>
</dbReference>
<gene>
    <name evidence="13" type="ORF">F7O44_04335</name>
</gene>
<feature type="transmembrane region" description="Helical" evidence="12">
    <location>
        <begin position="125"/>
        <end position="146"/>
    </location>
</feature>
<evidence type="ECO:0000256" key="4">
    <source>
        <dbReference type="ARBA" id="ARBA00022475"/>
    </source>
</evidence>
<keyword evidence="7 12" id="KW-0479">Metal-binding</keyword>
<proteinExistence type="inferred from homology"/>
<dbReference type="InterPro" id="IPR002585">
    <property type="entry name" value="Cyt-d_ubiquinol_oxidase_su_1"/>
</dbReference>
<dbReference type="GO" id="GO:0070069">
    <property type="term" value="C:cytochrome complex"/>
    <property type="evidence" value="ECO:0007669"/>
    <property type="project" value="UniProtKB-UniRule"/>
</dbReference>
<dbReference type="Proteomes" id="UP000460435">
    <property type="component" value="Unassembled WGS sequence"/>
</dbReference>
<evidence type="ECO:0000256" key="1">
    <source>
        <dbReference type="ARBA" id="ARBA00004651"/>
    </source>
</evidence>
<feature type="transmembrane region" description="Helical" evidence="12">
    <location>
        <begin position="60"/>
        <end position="80"/>
    </location>
</feature>
<evidence type="ECO:0000256" key="6">
    <source>
        <dbReference type="ARBA" id="ARBA00022692"/>
    </source>
</evidence>
<dbReference type="Pfam" id="PF01654">
    <property type="entry name" value="Cyt_bd_oxida_I"/>
    <property type="match status" value="2"/>
</dbReference>
<feature type="transmembrane region" description="Helical" evidence="12">
    <location>
        <begin position="223"/>
        <end position="243"/>
    </location>
</feature>
<feature type="transmembrane region" description="Helical" evidence="12">
    <location>
        <begin position="20"/>
        <end position="39"/>
    </location>
</feature>
<evidence type="ECO:0000256" key="10">
    <source>
        <dbReference type="ARBA" id="ARBA00023004"/>
    </source>
</evidence>
<keyword evidence="9 12" id="KW-1133">Transmembrane helix</keyword>